<feature type="domain" description="Fibronectin type-III" evidence="13">
    <location>
        <begin position="70"/>
        <end position="166"/>
    </location>
</feature>
<feature type="domain" description="Fibronectin type-III" evidence="13">
    <location>
        <begin position="357"/>
        <end position="455"/>
    </location>
</feature>
<dbReference type="SUPFAM" id="SSF48726">
    <property type="entry name" value="Immunoglobulin"/>
    <property type="match status" value="1"/>
</dbReference>
<name>A0AAD8E8Q8_DIPPU</name>
<dbReference type="GO" id="GO:0048731">
    <property type="term" value="P:system development"/>
    <property type="evidence" value="ECO:0007669"/>
    <property type="project" value="UniProtKB-ARBA"/>
</dbReference>
<evidence type="ECO:0000256" key="4">
    <source>
        <dbReference type="ARBA" id="ARBA00022737"/>
    </source>
</evidence>
<dbReference type="FunFam" id="2.60.40.10:FF:000093">
    <property type="entry name" value="Down syndrome cell adhesion molecule, isoform B"/>
    <property type="match status" value="1"/>
</dbReference>
<dbReference type="SMART" id="SM00060">
    <property type="entry name" value="FN3"/>
    <property type="match status" value="4"/>
</dbReference>
<evidence type="ECO:0000256" key="7">
    <source>
        <dbReference type="ARBA" id="ARBA00023136"/>
    </source>
</evidence>
<keyword evidence="7 11" id="KW-0472">Membrane</keyword>
<dbReference type="Gene3D" id="2.60.40.10">
    <property type="entry name" value="Immunoglobulins"/>
    <property type="match status" value="6"/>
</dbReference>
<evidence type="ECO:0000256" key="8">
    <source>
        <dbReference type="ARBA" id="ARBA00023157"/>
    </source>
</evidence>
<dbReference type="GO" id="GO:0016020">
    <property type="term" value="C:membrane"/>
    <property type="evidence" value="ECO:0007669"/>
    <property type="project" value="UniProtKB-SubCell"/>
</dbReference>
<feature type="domain" description="Ig-like" evidence="12">
    <location>
        <begin position="256"/>
        <end position="349"/>
    </location>
</feature>
<keyword evidence="5" id="KW-0130">Cell adhesion</keyword>
<accession>A0AAD8E8Q8</accession>
<dbReference type="GO" id="GO:0009653">
    <property type="term" value="P:anatomical structure morphogenesis"/>
    <property type="evidence" value="ECO:0007669"/>
    <property type="project" value="UniProtKB-ARBA"/>
</dbReference>
<keyword evidence="8" id="KW-1015">Disulfide bond</keyword>
<dbReference type="Pfam" id="PF25059">
    <property type="entry name" value="FN3_DSCAM-DSCAML_C"/>
    <property type="match status" value="1"/>
</dbReference>
<feature type="transmembrane region" description="Helical" evidence="11">
    <location>
        <begin position="585"/>
        <end position="607"/>
    </location>
</feature>
<protein>
    <recommendedName>
        <fullName evidence="16">Down syndrome cell adhesion molecule-like protein Dscam2</fullName>
    </recommendedName>
</protein>
<reference evidence="14" key="1">
    <citation type="journal article" date="2023" name="IScience">
        <title>Live-bearing cockroach genome reveals convergent evolutionary mechanisms linked to viviparity in insects and beyond.</title>
        <authorList>
            <person name="Fouks B."/>
            <person name="Harrison M.C."/>
            <person name="Mikhailova A.A."/>
            <person name="Marchal E."/>
            <person name="English S."/>
            <person name="Carruthers M."/>
            <person name="Jennings E.C."/>
            <person name="Chiamaka E.L."/>
            <person name="Frigard R.A."/>
            <person name="Pippel M."/>
            <person name="Attardo G.M."/>
            <person name="Benoit J.B."/>
            <person name="Bornberg-Bauer E."/>
            <person name="Tobe S.S."/>
        </authorList>
    </citation>
    <scope>NUCLEOTIDE SEQUENCE</scope>
    <source>
        <strain evidence="14">Stay&amp;Tobe</strain>
    </source>
</reference>
<organism evidence="14 15">
    <name type="scientific">Diploptera punctata</name>
    <name type="common">Pacific beetle cockroach</name>
    <dbReference type="NCBI Taxonomy" id="6984"/>
    <lineage>
        <taxon>Eukaryota</taxon>
        <taxon>Metazoa</taxon>
        <taxon>Ecdysozoa</taxon>
        <taxon>Arthropoda</taxon>
        <taxon>Hexapoda</taxon>
        <taxon>Insecta</taxon>
        <taxon>Pterygota</taxon>
        <taxon>Neoptera</taxon>
        <taxon>Polyneoptera</taxon>
        <taxon>Dictyoptera</taxon>
        <taxon>Blattodea</taxon>
        <taxon>Blaberoidea</taxon>
        <taxon>Blaberidae</taxon>
        <taxon>Diplopterinae</taxon>
        <taxon>Diploptera</taxon>
    </lineage>
</organism>
<feature type="compositionally biased region" description="Polar residues" evidence="10">
    <location>
        <begin position="734"/>
        <end position="748"/>
    </location>
</feature>
<evidence type="ECO:0000256" key="1">
    <source>
        <dbReference type="ARBA" id="ARBA00004167"/>
    </source>
</evidence>
<keyword evidence="15" id="KW-1185">Reference proteome</keyword>
<comment type="caution">
    <text evidence="14">The sequence shown here is derived from an EMBL/GenBank/DDBJ whole genome shotgun (WGS) entry which is preliminary data.</text>
</comment>
<keyword evidence="2 11" id="KW-0812">Transmembrane</keyword>
<dbReference type="SUPFAM" id="SSF49265">
    <property type="entry name" value="Fibronectin type III"/>
    <property type="match status" value="3"/>
</dbReference>
<dbReference type="PANTHER" id="PTHR13817">
    <property type="entry name" value="TITIN"/>
    <property type="match status" value="1"/>
</dbReference>
<evidence type="ECO:0000259" key="13">
    <source>
        <dbReference type="PROSITE" id="PS50853"/>
    </source>
</evidence>
<sequence>MLFCRPGPEDEGPYNFTRVGSGMVGSEVHLTGLEKFTKYSVTVQAFNSKGDGPASDAVIVQTLEDVPSAPPQDLICTAISAHDLQVSWHPPNRAHVHGIIQGYKLFYEPVEERYELGIRENKNTTATTAVLHGLKPFTNYSVQVLASTRAGDGVVSPVIHCTTEETVPEAPERVKAVPSSETAAFIGWLPPRRPNGLVTKYTVHLRVVEQGREVKISKATVAAHQLHYEFSGLVHSRMYEAWVTATTRVGQGAGTPVVRLSPASPVPAAIVSFGQLVTIPWKVTVKLECLCVGFPRPSAEWRLGDSILHHQPKMEIRPDNTLILMNVLRSNEGNYSCHVKNNFVTVFVTFSMLVEFPPAAPVLVVTSVMQKAVQLQWKQGDTGGAAVRLFLLAYRSVGEGGETGEWDEISVEPSMSTRLLEGLVCGTHYQFRLAAVNKIGSGSASSVVDVTTKGSKPEAPKLEHFLIVNATSVTLLLHSWQDGGCQIKTFSIEYNEYSEALGRSNWKLVASNIPPQPNFVLQGLIPGTRYTLRVSARNPAGPTVAQYMFVTRSTISGDHRQPPNRNLISSSQDENGIPFYMDTQVMIPASISAVALLAALIAVGFCLRRRPTQGRGSGAGGRGLDVSSGLQDSTAALDNKHNAEQRERYYATVRKPAQSGLERIPEDIYPYATFHLAEQESMAANPQLQMQSVFSYEGHPVKQCDAEHHSKTRTRGGRKSKSHKSESEEYDSLGSDSDTEQGTSSRTESSNHLDDPGPGTGRAGIPRPVHHNRKLRELKLLDKEDFHCHTQESSTSTEPSPISEHRSYSSQDKLRRSTSANVEAESLVLPPSGFGDVNTHELSEAECDIDMDINLARKMRLHSHDFTIAV</sequence>
<evidence type="ECO:0000256" key="10">
    <source>
        <dbReference type="SAM" id="MobiDB-lite"/>
    </source>
</evidence>
<evidence type="ECO:0000313" key="14">
    <source>
        <dbReference type="EMBL" id="KAJ9580859.1"/>
    </source>
</evidence>
<evidence type="ECO:0008006" key="16">
    <source>
        <dbReference type="Google" id="ProtNLM"/>
    </source>
</evidence>
<reference evidence="14" key="2">
    <citation type="submission" date="2023-05" db="EMBL/GenBank/DDBJ databases">
        <authorList>
            <person name="Fouks B."/>
        </authorList>
    </citation>
    <scope>NUCLEOTIDE SEQUENCE</scope>
    <source>
        <strain evidence="14">Stay&amp;Tobe</strain>
        <tissue evidence="14">Testes</tissue>
    </source>
</reference>
<dbReference type="EMBL" id="JASPKZ010008122">
    <property type="protein sequence ID" value="KAJ9580859.1"/>
    <property type="molecule type" value="Genomic_DNA"/>
</dbReference>
<feature type="region of interest" description="Disordered" evidence="10">
    <location>
        <begin position="704"/>
        <end position="818"/>
    </location>
</feature>
<dbReference type="PROSITE" id="PS50835">
    <property type="entry name" value="IG_LIKE"/>
    <property type="match status" value="1"/>
</dbReference>
<feature type="domain" description="Fibronectin type-III" evidence="13">
    <location>
        <begin position="456"/>
        <end position="554"/>
    </location>
</feature>
<dbReference type="InterPro" id="IPR013783">
    <property type="entry name" value="Ig-like_fold"/>
</dbReference>
<gene>
    <name evidence="14" type="ORF">L9F63_023963</name>
</gene>
<dbReference type="Pfam" id="PF07679">
    <property type="entry name" value="I-set"/>
    <property type="match status" value="1"/>
</dbReference>
<dbReference type="InterPro" id="IPR013098">
    <property type="entry name" value="Ig_I-set"/>
</dbReference>
<comment type="subcellular location">
    <subcellularLocation>
        <location evidence="1">Membrane</location>
        <topology evidence="1">Single-pass membrane protein</topology>
    </subcellularLocation>
</comment>
<evidence type="ECO:0000256" key="9">
    <source>
        <dbReference type="ARBA" id="ARBA00023319"/>
    </source>
</evidence>
<dbReference type="Proteomes" id="UP001233999">
    <property type="component" value="Unassembled WGS sequence"/>
</dbReference>
<feature type="compositionally biased region" description="Basic and acidic residues" evidence="10">
    <location>
        <begin position="803"/>
        <end position="815"/>
    </location>
</feature>
<dbReference type="CDD" id="cd00063">
    <property type="entry name" value="FN3"/>
    <property type="match status" value="5"/>
</dbReference>
<dbReference type="PRINTS" id="PR00014">
    <property type="entry name" value="FNTYPEIII"/>
</dbReference>
<feature type="domain" description="Fibronectin type-III" evidence="13">
    <location>
        <begin position="170"/>
        <end position="265"/>
    </location>
</feature>
<proteinExistence type="predicted"/>
<dbReference type="PANTHER" id="PTHR13817:SF73">
    <property type="entry name" value="FIBRONECTIN TYPE-III DOMAIN-CONTAINING PROTEIN"/>
    <property type="match status" value="1"/>
</dbReference>
<keyword evidence="6 11" id="KW-1133">Transmembrane helix</keyword>
<dbReference type="GO" id="GO:0030154">
    <property type="term" value="P:cell differentiation"/>
    <property type="evidence" value="ECO:0007669"/>
    <property type="project" value="UniProtKB-ARBA"/>
</dbReference>
<keyword evidence="4" id="KW-0677">Repeat</keyword>
<evidence type="ECO:0000256" key="2">
    <source>
        <dbReference type="ARBA" id="ARBA00022692"/>
    </source>
</evidence>
<dbReference type="AlphaFoldDB" id="A0AAD8E8Q8"/>
<feature type="compositionally biased region" description="Low complexity" evidence="10">
    <location>
        <begin position="792"/>
        <end position="802"/>
    </location>
</feature>
<feature type="domain" description="Fibronectin type-III" evidence="13">
    <location>
        <begin position="1"/>
        <end position="65"/>
    </location>
</feature>
<dbReference type="GO" id="GO:0007155">
    <property type="term" value="P:cell adhesion"/>
    <property type="evidence" value="ECO:0007669"/>
    <property type="project" value="UniProtKB-KW"/>
</dbReference>
<feature type="compositionally biased region" description="Basic and acidic residues" evidence="10">
    <location>
        <begin position="775"/>
        <end position="790"/>
    </location>
</feature>
<dbReference type="InterPro" id="IPR036179">
    <property type="entry name" value="Ig-like_dom_sf"/>
</dbReference>
<evidence type="ECO:0000256" key="11">
    <source>
        <dbReference type="SAM" id="Phobius"/>
    </source>
</evidence>
<evidence type="ECO:0000256" key="6">
    <source>
        <dbReference type="ARBA" id="ARBA00022989"/>
    </source>
</evidence>
<feature type="compositionally biased region" description="Basic residues" evidence="10">
    <location>
        <begin position="710"/>
        <end position="722"/>
    </location>
</feature>
<dbReference type="InterPro" id="IPR003961">
    <property type="entry name" value="FN3_dom"/>
</dbReference>
<dbReference type="InterPro" id="IPR007110">
    <property type="entry name" value="Ig-like_dom"/>
</dbReference>
<keyword evidence="9" id="KW-0393">Immunoglobulin domain</keyword>
<evidence type="ECO:0000256" key="3">
    <source>
        <dbReference type="ARBA" id="ARBA00022729"/>
    </source>
</evidence>
<dbReference type="PROSITE" id="PS50853">
    <property type="entry name" value="FN3"/>
    <property type="match status" value="5"/>
</dbReference>
<evidence type="ECO:0000259" key="12">
    <source>
        <dbReference type="PROSITE" id="PS50835"/>
    </source>
</evidence>
<evidence type="ECO:0000256" key="5">
    <source>
        <dbReference type="ARBA" id="ARBA00022889"/>
    </source>
</evidence>
<keyword evidence="3" id="KW-0732">Signal</keyword>
<dbReference type="Pfam" id="PF00041">
    <property type="entry name" value="fn3"/>
    <property type="match status" value="3"/>
</dbReference>
<dbReference type="InterPro" id="IPR050964">
    <property type="entry name" value="Striated_Muscle_Regulatory"/>
</dbReference>
<dbReference type="InterPro" id="IPR056754">
    <property type="entry name" value="DSCAM/DSCAML_C"/>
</dbReference>
<dbReference type="InterPro" id="IPR036116">
    <property type="entry name" value="FN3_sf"/>
</dbReference>
<evidence type="ECO:0000313" key="15">
    <source>
        <dbReference type="Proteomes" id="UP001233999"/>
    </source>
</evidence>